<evidence type="ECO:0000256" key="14">
    <source>
        <dbReference type="ARBA" id="ARBA00023242"/>
    </source>
</evidence>
<dbReference type="GO" id="GO:0008380">
    <property type="term" value="P:RNA splicing"/>
    <property type="evidence" value="ECO:0007669"/>
    <property type="project" value="UniProtKB-KW"/>
</dbReference>
<evidence type="ECO:0000256" key="3">
    <source>
        <dbReference type="ARBA" id="ARBA00008726"/>
    </source>
</evidence>
<feature type="domain" description="Splicing regulator SDE2 ubiquitin" evidence="23">
    <location>
        <begin position="22"/>
        <end position="70"/>
    </location>
</feature>
<comment type="subcellular location">
    <subcellularLocation>
        <location evidence="2">Cytoplasm</location>
    </subcellularLocation>
    <subcellularLocation>
        <location evidence="1">Nucleus</location>
    </subcellularLocation>
</comment>
<feature type="compositionally biased region" description="Acidic residues" evidence="21">
    <location>
        <begin position="219"/>
        <end position="228"/>
    </location>
</feature>
<dbReference type="PANTHER" id="PTHR12786">
    <property type="entry name" value="SPLICING FACTOR SF3A-RELATED"/>
    <property type="match status" value="1"/>
</dbReference>
<dbReference type="InterPro" id="IPR053821">
    <property type="entry name" value="Sde2_Ubi"/>
</dbReference>
<evidence type="ECO:0000256" key="1">
    <source>
        <dbReference type="ARBA" id="ARBA00004123"/>
    </source>
</evidence>
<sequence>MEVFVSFQSFRFSNLKFPEGSVVRDVLQRFPLVQRGVSAQDFYIIRNGRLSDLEEPLQHGAVYHLEPRLCGGKGGFGSMLRALGAQIEKTTNREACRDLSGRRLRDVNHEKEMAEWLKKQAEREAEKEQRRLERLQRKLSEPKHQFTDPEYQQQCHDLSERLEDSVLKGLQAASSGQVQVDEVSVAKRPNLDQSEQPQKKKKKMEAAAACFWTGVDELLSSEDEDDDSPSTSSSNCGAAALTVMTKDETPSSTSCATAVTMTTQRQEVEPEQNSSSSPACDRSSSSTHQTAGPSEEQRPSESPQDQTAGPSEEQRPSESPQDQTAGPPESPQDQTARPPESPEDQTAGPSAEQNPQVSGPLEVSSCWSQQQQRGAALDLSSVVSVHQLEALGLDALKEELMLRGLKCGGTLAERAARLFSIRGLTPDQIDSALLTKPGKIKRK</sequence>
<comment type="function">
    <text evidence="17">Plays a role in ribosome biogenesis by enabling SNORD3- and SNORD118-dependent cleavage of the 47S rRNA precursor. Binds ncRNA (non-coding RNA) including the snoRNAs SNORD3 and SNORD118.</text>
</comment>
<dbReference type="GO" id="GO:0051301">
    <property type="term" value="P:cell division"/>
    <property type="evidence" value="ECO:0007669"/>
    <property type="project" value="UniProtKB-KW"/>
</dbReference>
<evidence type="ECO:0000259" key="22">
    <source>
        <dbReference type="Pfam" id="PF13297"/>
    </source>
</evidence>
<feature type="domain" description="SDE2/SF3A3 SAP" evidence="22">
    <location>
        <begin position="368"/>
        <end position="436"/>
    </location>
</feature>
<evidence type="ECO:0000256" key="7">
    <source>
        <dbReference type="ARBA" id="ARBA00022664"/>
    </source>
</evidence>
<dbReference type="GO" id="GO:0003677">
    <property type="term" value="F:DNA binding"/>
    <property type="evidence" value="ECO:0007669"/>
    <property type="project" value="UniProtKB-KW"/>
</dbReference>
<evidence type="ECO:0000256" key="19">
    <source>
        <dbReference type="ARBA" id="ARBA00045882"/>
    </source>
</evidence>
<evidence type="ECO:0000256" key="18">
    <source>
        <dbReference type="ARBA" id="ARBA00045767"/>
    </source>
</evidence>
<evidence type="ECO:0000256" key="16">
    <source>
        <dbReference type="ARBA" id="ARBA00034556"/>
    </source>
</evidence>
<dbReference type="GO" id="GO:0006260">
    <property type="term" value="P:DNA replication"/>
    <property type="evidence" value="ECO:0007669"/>
    <property type="project" value="UniProtKB-KW"/>
</dbReference>
<feature type="compositionally biased region" description="Polar residues" evidence="21">
    <location>
        <begin position="347"/>
        <end position="357"/>
    </location>
</feature>
<reference evidence="25" key="2">
    <citation type="submission" date="2025-09" db="UniProtKB">
        <authorList>
            <consortium name="Ensembl"/>
        </authorList>
    </citation>
    <scope>IDENTIFICATION</scope>
</reference>
<keyword evidence="6" id="KW-0132">Cell division</keyword>
<keyword evidence="26" id="KW-1185">Reference proteome</keyword>
<comment type="function">
    <text evidence="18">Inhibits translesion DNA synthesis by preventing monoubiquitination of PCNA, this is necessary to counteract damage due to ultraviolet light-induced replication stress. SDE2 is cleaved following PCNA binding, and its complete degradation is necessary to allow S-phase progression following DNA damage.</text>
</comment>
<feature type="coiled-coil region" evidence="20">
    <location>
        <begin position="104"/>
        <end position="145"/>
    </location>
</feature>
<dbReference type="Pfam" id="PF13297">
    <property type="entry name" value="SDE2_2C"/>
    <property type="match status" value="1"/>
</dbReference>
<feature type="region of interest" description="Disordered" evidence="21">
    <location>
        <begin position="219"/>
        <end position="371"/>
    </location>
</feature>
<keyword evidence="8" id="KW-0235">DNA replication</keyword>
<dbReference type="Pfam" id="PF22782">
    <property type="entry name" value="SDE2"/>
    <property type="match status" value="1"/>
</dbReference>
<proteinExistence type="inferred from homology"/>
<evidence type="ECO:0000256" key="20">
    <source>
        <dbReference type="SAM" id="Coils"/>
    </source>
</evidence>
<dbReference type="InterPro" id="IPR053822">
    <property type="entry name" value="SDE2-like_dom"/>
</dbReference>
<evidence type="ECO:0000256" key="9">
    <source>
        <dbReference type="ARBA" id="ARBA00022776"/>
    </source>
</evidence>
<feature type="compositionally biased region" description="Polar residues" evidence="21">
    <location>
        <begin position="250"/>
        <end position="265"/>
    </location>
</feature>
<keyword evidence="14" id="KW-0539">Nucleus</keyword>
<keyword evidence="15" id="KW-0131">Cell cycle</keyword>
<dbReference type="Proteomes" id="UP000261600">
    <property type="component" value="Unplaced"/>
</dbReference>
<keyword evidence="4" id="KW-0963">Cytoplasm</keyword>
<evidence type="ECO:0000256" key="4">
    <source>
        <dbReference type="ARBA" id="ARBA00022490"/>
    </source>
</evidence>
<evidence type="ECO:0000256" key="12">
    <source>
        <dbReference type="ARBA" id="ARBA00023125"/>
    </source>
</evidence>
<evidence type="ECO:0000256" key="13">
    <source>
        <dbReference type="ARBA" id="ARBA00023187"/>
    </source>
</evidence>
<evidence type="ECO:0000313" key="25">
    <source>
        <dbReference type="Ensembl" id="ENSMALP00000009130.1"/>
    </source>
</evidence>
<evidence type="ECO:0000256" key="8">
    <source>
        <dbReference type="ARBA" id="ARBA00022705"/>
    </source>
</evidence>
<dbReference type="Pfam" id="PF22781">
    <property type="entry name" value="Sde2_N_Ubi_vert"/>
    <property type="match status" value="1"/>
</dbReference>
<evidence type="ECO:0000256" key="17">
    <source>
        <dbReference type="ARBA" id="ARBA00045469"/>
    </source>
</evidence>
<dbReference type="STRING" id="43700.ENSMALP00000009130"/>
<dbReference type="InterPro" id="IPR051421">
    <property type="entry name" value="RNA_Proc_DNA_Dmg_Regulator"/>
</dbReference>
<dbReference type="GO" id="GO:0005737">
    <property type="term" value="C:cytoplasm"/>
    <property type="evidence" value="ECO:0007669"/>
    <property type="project" value="UniProtKB-SubCell"/>
</dbReference>
<reference evidence="25" key="1">
    <citation type="submission" date="2025-08" db="UniProtKB">
        <authorList>
            <consortium name="Ensembl"/>
        </authorList>
    </citation>
    <scope>IDENTIFICATION</scope>
</reference>
<evidence type="ECO:0000256" key="2">
    <source>
        <dbReference type="ARBA" id="ARBA00004496"/>
    </source>
</evidence>
<dbReference type="InterPro" id="IPR025086">
    <property type="entry name" value="SDE2/SF3A3_SAP"/>
</dbReference>
<evidence type="ECO:0000259" key="24">
    <source>
        <dbReference type="Pfam" id="PF22782"/>
    </source>
</evidence>
<feature type="compositionally biased region" description="Low complexity" evidence="21">
    <location>
        <begin position="274"/>
        <end position="286"/>
    </location>
</feature>
<comment type="similarity">
    <text evidence="3">Belongs to the SDE2 family.</text>
</comment>
<evidence type="ECO:0000256" key="10">
    <source>
        <dbReference type="ARBA" id="ARBA00022884"/>
    </source>
</evidence>
<keyword evidence="12" id="KW-0238">DNA-binding</keyword>
<name>A0A3Q3IYD8_MONAL</name>
<evidence type="ECO:0000256" key="6">
    <source>
        <dbReference type="ARBA" id="ARBA00022618"/>
    </source>
</evidence>
<evidence type="ECO:0000313" key="26">
    <source>
        <dbReference type="Proteomes" id="UP000261600"/>
    </source>
</evidence>
<dbReference type="Ensembl" id="ENSMALT00000009320.1">
    <property type="protein sequence ID" value="ENSMALP00000009130.1"/>
    <property type="gene ID" value="ENSMALG00000006501.1"/>
</dbReference>
<comment type="function">
    <text evidence="19">Plays a role in pre-mRNA splicing by facilitating excision of relatively short introns featuring weak 3'-splice sites (ss) and high GC content. May recruit CACTIN to the spliceosome.</text>
</comment>
<accession>A0A3Q3IYD8</accession>
<dbReference type="PANTHER" id="PTHR12786:SF1">
    <property type="entry name" value="SPLICING REGULATOR SDE2"/>
    <property type="match status" value="1"/>
</dbReference>
<keyword evidence="10" id="KW-0694">RNA-binding</keyword>
<keyword evidence="9" id="KW-0498">Mitosis</keyword>
<organism evidence="25 26">
    <name type="scientific">Monopterus albus</name>
    <name type="common">Swamp eel</name>
    <dbReference type="NCBI Taxonomy" id="43700"/>
    <lineage>
        <taxon>Eukaryota</taxon>
        <taxon>Metazoa</taxon>
        <taxon>Chordata</taxon>
        <taxon>Craniata</taxon>
        <taxon>Vertebrata</taxon>
        <taxon>Euteleostomi</taxon>
        <taxon>Actinopterygii</taxon>
        <taxon>Neopterygii</taxon>
        <taxon>Teleostei</taxon>
        <taxon>Neoteleostei</taxon>
        <taxon>Acanthomorphata</taxon>
        <taxon>Anabantaria</taxon>
        <taxon>Synbranchiformes</taxon>
        <taxon>Synbranchidae</taxon>
        <taxon>Monopterus</taxon>
    </lineage>
</organism>
<dbReference type="GO" id="GO:0005634">
    <property type="term" value="C:nucleus"/>
    <property type="evidence" value="ECO:0007669"/>
    <property type="project" value="UniProtKB-SubCell"/>
</dbReference>
<dbReference type="GO" id="GO:0006397">
    <property type="term" value="P:mRNA processing"/>
    <property type="evidence" value="ECO:0007669"/>
    <property type="project" value="UniProtKB-KW"/>
</dbReference>
<keyword evidence="13" id="KW-0508">mRNA splicing</keyword>
<feature type="domain" description="SDE2-like" evidence="24">
    <location>
        <begin position="71"/>
        <end position="166"/>
    </location>
</feature>
<evidence type="ECO:0000259" key="23">
    <source>
        <dbReference type="Pfam" id="PF22781"/>
    </source>
</evidence>
<protein>
    <recommendedName>
        <fullName evidence="16">Replication stress response regulator SDE2</fullName>
    </recommendedName>
</protein>
<keyword evidence="5" id="KW-0690">Ribosome biogenesis</keyword>
<dbReference type="GO" id="GO:0042254">
    <property type="term" value="P:ribosome biogenesis"/>
    <property type="evidence" value="ECO:0007669"/>
    <property type="project" value="UniProtKB-KW"/>
</dbReference>
<evidence type="ECO:0000256" key="21">
    <source>
        <dbReference type="SAM" id="MobiDB-lite"/>
    </source>
</evidence>
<keyword evidence="11 20" id="KW-0175">Coiled coil</keyword>
<evidence type="ECO:0000256" key="11">
    <source>
        <dbReference type="ARBA" id="ARBA00023054"/>
    </source>
</evidence>
<dbReference type="AlphaFoldDB" id="A0A3Q3IYD8"/>
<dbReference type="GO" id="GO:0003723">
    <property type="term" value="F:RNA binding"/>
    <property type="evidence" value="ECO:0007669"/>
    <property type="project" value="UniProtKB-KW"/>
</dbReference>
<evidence type="ECO:0000256" key="15">
    <source>
        <dbReference type="ARBA" id="ARBA00023306"/>
    </source>
</evidence>
<evidence type="ECO:0000256" key="5">
    <source>
        <dbReference type="ARBA" id="ARBA00022517"/>
    </source>
</evidence>
<keyword evidence="7" id="KW-0507">mRNA processing</keyword>
<feature type="compositionally biased region" description="Polar residues" evidence="21">
    <location>
        <begin position="300"/>
        <end position="309"/>
    </location>
</feature>